<organism evidence="3 4">
    <name type="scientific">Vasconcelosia minhoensis LEGE 07310</name>
    <dbReference type="NCBI Taxonomy" id="915328"/>
    <lineage>
        <taxon>Bacteria</taxon>
        <taxon>Bacillati</taxon>
        <taxon>Cyanobacteriota</taxon>
        <taxon>Cyanophyceae</taxon>
        <taxon>Nodosilineales</taxon>
        <taxon>Cymatolegaceae</taxon>
        <taxon>Vasconcelosia</taxon>
        <taxon>Vasconcelosia minhoensis</taxon>
    </lineage>
</organism>
<sequence length="280" mass="31769">MSPSWQVDFYRRPLRDAQGNPLWELLICAPVMDFTYGEFCPQSEANAQWLRQQLQLAHKRAGYWPEGIEVFRPQTLTLIEVACRDLPVSVQPRRDLATLKQWLRQRTAWYPNLDTYIDEPYQPLAIDRPPPAPMPEQLMGDRWRFAAISNTNLLSFQQEPIPILSIPPWLMPVELGLPSTVRIPGVVIDGGRQSMRLVQWLAATQPVTLEYIAGAPNGLILEAGLADRWILATFEDETVAEAGKIFEHRKQAAQGLHFLLVQPDDAGVTYTGFWLLQAAA</sequence>
<reference evidence="3" key="1">
    <citation type="submission" date="2020-10" db="EMBL/GenBank/DDBJ databases">
        <authorList>
            <person name="Castelo-Branco R."/>
            <person name="Eusebio N."/>
            <person name="Adriana R."/>
            <person name="Vieira A."/>
            <person name="Brugerolle De Fraissinette N."/>
            <person name="Rezende De Castro R."/>
            <person name="Schneider M.P."/>
            <person name="Vasconcelos V."/>
            <person name="Leao P.N."/>
        </authorList>
    </citation>
    <scope>NUCLEOTIDE SEQUENCE</scope>
    <source>
        <strain evidence="3">LEGE 07310</strain>
    </source>
</reference>
<gene>
    <name evidence="3" type="ORF">IQ241_04530</name>
</gene>
<evidence type="ECO:0000259" key="1">
    <source>
        <dbReference type="Pfam" id="PF06485"/>
    </source>
</evidence>
<dbReference type="RefSeq" id="WP_193905232.1">
    <property type="nucleotide sequence ID" value="NZ_JADEXG010000007.1"/>
</dbReference>
<keyword evidence="4" id="KW-1185">Reference proteome</keyword>
<accession>A0A8J7DAK8</accession>
<dbReference type="InterPro" id="IPR046760">
    <property type="entry name" value="Tab2-like_N"/>
</dbReference>
<dbReference type="Pfam" id="PF06485">
    <property type="entry name" value="Tab2-like_N"/>
    <property type="match status" value="1"/>
</dbReference>
<dbReference type="InterPro" id="IPR009472">
    <property type="entry name" value="Tab2-like"/>
</dbReference>
<feature type="domain" description="RNA-binding protein Tab2-like N-terminal" evidence="1">
    <location>
        <begin position="5"/>
        <end position="106"/>
    </location>
</feature>
<proteinExistence type="predicted"/>
<feature type="domain" description="RNA-binding protein Tab2/Atab2 C-terminal" evidence="2">
    <location>
        <begin position="122"/>
        <end position="277"/>
    </location>
</feature>
<dbReference type="Pfam" id="PF20429">
    <property type="entry name" value="Tab2-like_C"/>
    <property type="match status" value="1"/>
</dbReference>
<evidence type="ECO:0000313" key="4">
    <source>
        <dbReference type="Proteomes" id="UP000636505"/>
    </source>
</evidence>
<dbReference type="PANTHER" id="PTHR34556:SF2">
    <property type="entry name" value="PROTEIN TAB2 HOMOLOG, CHLOROPLASTIC"/>
    <property type="match status" value="1"/>
</dbReference>
<evidence type="ECO:0000313" key="3">
    <source>
        <dbReference type="EMBL" id="MBE9076567.1"/>
    </source>
</evidence>
<dbReference type="EMBL" id="JADEXG010000007">
    <property type="protein sequence ID" value="MBE9076567.1"/>
    <property type="molecule type" value="Genomic_DNA"/>
</dbReference>
<dbReference type="PANTHER" id="PTHR34556">
    <property type="match status" value="1"/>
</dbReference>
<evidence type="ECO:0000259" key="2">
    <source>
        <dbReference type="Pfam" id="PF20429"/>
    </source>
</evidence>
<dbReference type="AlphaFoldDB" id="A0A8J7DAK8"/>
<name>A0A8J7DAK8_9CYAN</name>
<protein>
    <submittedName>
        <fullName evidence="3">Tab2/Atab2 family RNA-binding protein</fullName>
    </submittedName>
</protein>
<comment type="caution">
    <text evidence="3">The sequence shown here is derived from an EMBL/GenBank/DDBJ whole genome shotgun (WGS) entry which is preliminary data.</text>
</comment>
<dbReference type="Proteomes" id="UP000636505">
    <property type="component" value="Unassembled WGS sequence"/>
</dbReference>
<dbReference type="GO" id="GO:0003723">
    <property type="term" value="F:RNA binding"/>
    <property type="evidence" value="ECO:0007669"/>
    <property type="project" value="InterPro"/>
</dbReference>
<dbReference type="InterPro" id="IPR046761">
    <property type="entry name" value="Tab2-like_C"/>
</dbReference>